<reference evidence="2 3" key="1">
    <citation type="journal article" date="2019" name="Sci. Rep.">
        <title>Extended insight into the Mycobacterium chelonae-abscessus complex through whole genome sequencing of Mycobacterium salmoniphilum outbreak and Mycobacterium salmoniphilum-like strains.</title>
        <authorList>
            <person name="Behra P.R.K."/>
            <person name="Das S."/>
            <person name="Pettersson B.M.F."/>
            <person name="Shirreff L."/>
            <person name="DuCote T."/>
            <person name="Jacobsson K.G."/>
            <person name="Ennis D.G."/>
            <person name="Kirsebom L.A."/>
        </authorList>
    </citation>
    <scope>NUCLEOTIDE SEQUENCE [LARGE SCALE GENOMIC DNA]</scope>
    <source>
        <strain evidence="2 3">DE 4585</strain>
    </source>
</reference>
<name>A0A4V6QF50_9MYCO</name>
<dbReference type="EMBL" id="PECH01000008">
    <property type="protein sequence ID" value="TDZ79828.1"/>
    <property type="molecule type" value="Genomic_DNA"/>
</dbReference>
<evidence type="ECO:0000313" key="3">
    <source>
        <dbReference type="Proteomes" id="UP000295117"/>
    </source>
</evidence>
<keyword evidence="1" id="KW-0472">Membrane</keyword>
<protein>
    <submittedName>
        <fullName evidence="2">Uncharacterized protein</fullName>
    </submittedName>
</protein>
<proteinExistence type="predicted"/>
<keyword evidence="1" id="KW-0812">Transmembrane</keyword>
<evidence type="ECO:0000256" key="1">
    <source>
        <dbReference type="SAM" id="Phobius"/>
    </source>
</evidence>
<comment type="caution">
    <text evidence="2">The sequence shown here is derived from an EMBL/GenBank/DDBJ whole genome shotgun (WGS) entry which is preliminary data.</text>
</comment>
<dbReference type="Proteomes" id="UP000295117">
    <property type="component" value="Unassembled WGS sequence"/>
</dbReference>
<evidence type="ECO:0000313" key="2">
    <source>
        <dbReference type="EMBL" id="TDZ79828.1"/>
    </source>
</evidence>
<accession>A0A4V6QF50</accession>
<feature type="transmembrane region" description="Helical" evidence="1">
    <location>
        <begin position="12"/>
        <end position="29"/>
    </location>
</feature>
<organism evidence="2 3">
    <name type="scientific">Mycobacteroides salmoniphilum</name>
    <dbReference type="NCBI Taxonomy" id="404941"/>
    <lineage>
        <taxon>Bacteria</taxon>
        <taxon>Bacillati</taxon>
        <taxon>Actinomycetota</taxon>
        <taxon>Actinomycetes</taxon>
        <taxon>Mycobacteriales</taxon>
        <taxon>Mycobacteriaceae</taxon>
        <taxon>Mycobacteroides</taxon>
    </lineage>
</organism>
<sequence length="50" mass="5679">MVTMTRVASAMTRVAVIVMTVVDMIRFACCGRRVRRRMVGVIQVRTHTPD</sequence>
<gene>
    <name evidence="2" type="ORF">DE4585_03577</name>
</gene>
<dbReference type="AlphaFoldDB" id="A0A4V6QF50"/>
<keyword evidence="1" id="KW-1133">Transmembrane helix</keyword>